<dbReference type="Gene3D" id="1.20.950.20">
    <property type="entry name" value="Transmembrane di-heme cytochromes, Chain C"/>
    <property type="match status" value="1"/>
</dbReference>
<evidence type="ECO:0000313" key="8">
    <source>
        <dbReference type="EMBL" id="MCT7942228.1"/>
    </source>
</evidence>
<dbReference type="PANTHER" id="PTHR30485">
    <property type="entry name" value="NI/FE-HYDROGENASE 1 B-TYPE CYTOCHROME SUBUNIT"/>
    <property type="match status" value="1"/>
</dbReference>
<dbReference type="GO" id="GO:0005886">
    <property type="term" value="C:plasma membrane"/>
    <property type="evidence" value="ECO:0007669"/>
    <property type="project" value="UniProtKB-SubCell"/>
</dbReference>
<dbReference type="InterPro" id="IPR051542">
    <property type="entry name" value="Hydrogenase_cytochrome"/>
</dbReference>
<dbReference type="GO" id="GO:0020037">
    <property type="term" value="F:heme binding"/>
    <property type="evidence" value="ECO:0007669"/>
    <property type="project" value="TreeGrafter"/>
</dbReference>
<keyword evidence="3 6" id="KW-0812">Transmembrane</keyword>
<dbReference type="InterPro" id="IPR011577">
    <property type="entry name" value="Cyt_b561_bac/Ni-Hgenase"/>
</dbReference>
<proteinExistence type="predicted"/>
<comment type="subcellular location">
    <subcellularLocation>
        <location evidence="1">Cell membrane</location>
        <topology evidence="1">Multi-pass membrane protein</topology>
    </subcellularLocation>
</comment>
<dbReference type="EMBL" id="JAMTCD010000012">
    <property type="protein sequence ID" value="MCT7942228.1"/>
    <property type="molecule type" value="Genomic_DNA"/>
</dbReference>
<sequence>MKTSQEFPLVHRIIHWGLAFAMLVMLLTIFLRLGWMEKNHMAAIIQQGLTNISVTIDNKQAISIAKMIRGEMFQWHIYFGYAVGVFLSARFIYMAKCGLHYLSPFNPQANLQQKMQAGVYWLFYAGVTFSMITGLLLKFGPESVEELAETIHKLALWYFIPFIVLHLAGIVLAEAGHDKGLVSKMIGGE</sequence>
<dbReference type="Proteomes" id="UP001155546">
    <property type="component" value="Unassembled WGS sequence"/>
</dbReference>
<evidence type="ECO:0000313" key="9">
    <source>
        <dbReference type="Proteomes" id="UP001155546"/>
    </source>
</evidence>
<gene>
    <name evidence="8" type="ORF">NE535_10540</name>
</gene>
<evidence type="ECO:0000256" key="3">
    <source>
        <dbReference type="ARBA" id="ARBA00022692"/>
    </source>
</evidence>
<feature type="transmembrane region" description="Helical" evidence="6">
    <location>
        <begin position="118"/>
        <end position="136"/>
    </location>
</feature>
<feature type="domain" description="Cytochrome b561 bacterial/Ni-hydrogenase" evidence="7">
    <location>
        <begin position="7"/>
        <end position="188"/>
    </location>
</feature>
<keyword evidence="4 6" id="KW-1133">Transmembrane helix</keyword>
<dbReference type="Pfam" id="PF01292">
    <property type="entry name" value="Ni_hydr_CYTB"/>
    <property type="match status" value="1"/>
</dbReference>
<evidence type="ECO:0000256" key="1">
    <source>
        <dbReference type="ARBA" id="ARBA00004651"/>
    </source>
</evidence>
<evidence type="ECO:0000256" key="6">
    <source>
        <dbReference type="SAM" id="Phobius"/>
    </source>
</evidence>
<keyword evidence="2" id="KW-1003">Cell membrane</keyword>
<evidence type="ECO:0000256" key="2">
    <source>
        <dbReference type="ARBA" id="ARBA00022475"/>
    </source>
</evidence>
<name>A0A9X3AWD1_9GAMM</name>
<accession>A0A9X3AWD1</accession>
<dbReference type="SUPFAM" id="SSF81342">
    <property type="entry name" value="Transmembrane di-heme cytochromes"/>
    <property type="match status" value="1"/>
</dbReference>
<dbReference type="AlphaFoldDB" id="A0A9X3AWD1"/>
<dbReference type="RefSeq" id="WP_261298606.1">
    <property type="nucleotide sequence ID" value="NZ_JAMTCD010000012.1"/>
</dbReference>
<keyword evidence="9" id="KW-1185">Reference proteome</keyword>
<reference evidence="8" key="1">
    <citation type="journal article" date="2023" name="Int. J. Syst. Evol. Microbiol.">
        <title>&lt;i&gt;Shewanella septentrionalis&lt;/i&gt; sp. nov. and &lt;i&gt;Shewanella holmiensis&lt;/i&gt; sp. nov., isolated from Baltic Sea water and sediments.</title>
        <authorList>
            <person name="Martin-Rodriguez A.J."/>
            <person name="Thorell K."/>
            <person name="Joffre E."/>
            <person name="Jensie-Markopoulos S."/>
            <person name="Moore E.R.B."/>
            <person name="Sjoling A."/>
        </authorList>
    </citation>
    <scope>NUCLEOTIDE SEQUENCE</scope>
    <source>
        <strain evidence="8">SP1S2-7</strain>
    </source>
</reference>
<comment type="caution">
    <text evidence="8">The sequence shown here is derived from an EMBL/GenBank/DDBJ whole genome shotgun (WGS) entry which is preliminary data.</text>
</comment>
<dbReference type="InterPro" id="IPR016174">
    <property type="entry name" value="Di-haem_cyt_TM"/>
</dbReference>
<evidence type="ECO:0000256" key="5">
    <source>
        <dbReference type="ARBA" id="ARBA00023136"/>
    </source>
</evidence>
<dbReference type="PANTHER" id="PTHR30485:SF0">
    <property type="entry name" value="NI_FE-HYDROGENASE 1 B-TYPE CYTOCHROME SUBUNIT-RELATED"/>
    <property type="match status" value="1"/>
</dbReference>
<evidence type="ECO:0000256" key="4">
    <source>
        <dbReference type="ARBA" id="ARBA00022989"/>
    </source>
</evidence>
<feature type="transmembrane region" description="Helical" evidence="6">
    <location>
        <begin position="156"/>
        <end position="175"/>
    </location>
</feature>
<dbReference type="GO" id="GO:0009055">
    <property type="term" value="F:electron transfer activity"/>
    <property type="evidence" value="ECO:0007669"/>
    <property type="project" value="InterPro"/>
</dbReference>
<keyword evidence="5 6" id="KW-0472">Membrane</keyword>
<organism evidence="8 9">
    <name type="scientific">Shewanella holmiensis</name>
    <dbReference type="NCBI Taxonomy" id="2952222"/>
    <lineage>
        <taxon>Bacteria</taxon>
        <taxon>Pseudomonadati</taxon>
        <taxon>Pseudomonadota</taxon>
        <taxon>Gammaproteobacteria</taxon>
        <taxon>Alteromonadales</taxon>
        <taxon>Shewanellaceae</taxon>
        <taxon>Shewanella</taxon>
    </lineage>
</organism>
<feature type="transmembrane region" description="Helical" evidence="6">
    <location>
        <begin position="12"/>
        <end position="31"/>
    </location>
</feature>
<protein>
    <submittedName>
        <fullName evidence="8">Cytochrome b/b6 domain-containing protein</fullName>
    </submittedName>
</protein>
<dbReference type="GO" id="GO:0022904">
    <property type="term" value="P:respiratory electron transport chain"/>
    <property type="evidence" value="ECO:0007669"/>
    <property type="project" value="InterPro"/>
</dbReference>
<evidence type="ECO:0000259" key="7">
    <source>
        <dbReference type="Pfam" id="PF01292"/>
    </source>
</evidence>
<feature type="transmembrane region" description="Helical" evidence="6">
    <location>
        <begin position="75"/>
        <end position="93"/>
    </location>
</feature>